<name>A0A6A4YZF1_9STRA</name>
<sequence>FDCVILFESKLVYTDAAFGQVVRYLQNLSPVGSASAILFDRQSFRLIKSHKAVVVKVHKAKWVDCGSKLLFQNFIAANTSPWVTHLTNACLSLGVGVVEGDSFLGRGARGRVFKVIGQGGENFALKIVEKSNIRSLYKEEEALTKAQNTGLTVRVVGKCIDIPDGAALLMSPVGKPLPRPTTRSEVANLFFLLWQLHVKEFVHGDPRVPNVIHNGERPLWIDFVEMGTPSPNLRKLDAEILTRSILQVSRDIDLGEELKDTIDKYGKNSTPENINLLATQVCQSMRLPN</sequence>
<dbReference type="AlphaFoldDB" id="A0A6A4YZF1"/>
<gene>
    <name evidence="1" type="ORF">As57867_007650</name>
</gene>
<evidence type="ECO:0000313" key="1">
    <source>
        <dbReference type="EMBL" id="KAF0703195.1"/>
    </source>
</evidence>
<feature type="non-terminal residue" evidence="1">
    <location>
        <position position="1"/>
    </location>
</feature>
<organism evidence="1">
    <name type="scientific">Aphanomyces stellatus</name>
    <dbReference type="NCBI Taxonomy" id="120398"/>
    <lineage>
        <taxon>Eukaryota</taxon>
        <taxon>Sar</taxon>
        <taxon>Stramenopiles</taxon>
        <taxon>Oomycota</taxon>
        <taxon>Saprolegniomycetes</taxon>
        <taxon>Saprolegniales</taxon>
        <taxon>Verrucalvaceae</taxon>
        <taxon>Aphanomyces</taxon>
    </lineage>
</organism>
<protein>
    <recommendedName>
        <fullName evidence="2">Protein kinase domain-containing protein</fullName>
    </recommendedName>
</protein>
<accession>A0A6A4YZF1</accession>
<evidence type="ECO:0008006" key="2">
    <source>
        <dbReference type="Google" id="ProtNLM"/>
    </source>
</evidence>
<proteinExistence type="predicted"/>
<dbReference type="SUPFAM" id="SSF56112">
    <property type="entry name" value="Protein kinase-like (PK-like)"/>
    <property type="match status" value="1"/>
</dbReference>
<dbReference type="OrthoDB" id="424746at2759"/>
<reference evidence="1" key="1">
    <citation type="submission" date="2019-06" db="EMBL/GenBank/DDBJ databases">
        <title>Genomics analysis of Aphanomyces spp. identifies a new class of oomycete effector associated with host adaptation.</title>
        <authorList>
            <person name="Gaulin E."/>
        </authorList>
    </citation>
    <scope>NUCLEOTIDE SEQUENCE</scope>
    <source>
        <strain evidence="1">CBS 578.67</strain>
    </source>
</reference>
<dbReference type="EMBL" id="VJMH01004348">
    <property type="protein sequence ID" value="KAF0703195.1"/>
    <property type="molecule type" value="Genomic_DNA"/>
</dbReference>
<dbReference type="InterPro" id="IPR011009">
    <property type="entry name" value="Kinase-like_dom_sf"/>
</dbReference>
<comment type="caution">
    <text evidence="1">The sequence shown here is derived from an EMBL/GenBank/DDBJ whole genome shotgun (WGS) entry which is preliminary data.</text>
</comment>